<evidence type="ECO:0000256" key="6">
    <source>
        <dbReference type="ARBA" id="ARBA00023136"/>
    </source>
</evidence>
<comment type="caution">
    <text evidence="8">The sequence shown here is derived from an EMBL/GenBank/DDBJ whole genome shotgun (WGS) entry which is preliminary data.</text>
</comment>
<dbReference type="Pfam" id="PF00860">
    <property type="entry name" value="Xan_ur_permease"/>
    <property type="match status" value="1"/>
</dbReference>
<evidence type="ECO:0000256" key="5">
    <source>
        <dbReference type="ARBA" id="ARBA00022989"/>
    </source>
</evidence>
<dbReference type="GO" id="GO:0042907">
    <property type="term" value="F:xanthine transmembrane transporter activity"/>
    <property type="evidence" value="ECO:0007669"/>
    <property type="project" value="TreeGrafter"/>
</dbReference>
<feature type="transmembrane region" description="Helical" evidence="7">
    <location>
        <begin position="152"/>
        <end position="168"/>
    </location>
</feature>
<organism evidence="8 9">
    <name type="scientific">Nonomuraea soli</name>
    <dbReference type="NCBI Taxonomy" id="1032476"/>
    <lineage>
        <taxon>Bacteria</taxon>
        <taxon>Bacillati</taxon>
        <taxon>Actinomycetota</taxon>
        <taxon>Actinomycetes</taxon>
        <taxon>Streptosporangiales</taxon>
        <taxon>Streptosporangiaceae</taxon>
        <taxon>Nonomuraea</taxon>
    </lineage>
</organism>
<feature type="transmembrane region" description="Helical" evidence="7">
    <location>
        <begin position="87"/>
        <end position="113"/>
    </location>
</feature>
<feature type="transmembrane region" description="Helical" evidence="7">
    <location>
        <begin position="400"/>
        <end position="421"/>
    </location>
</feature>
<evidence type="ECO:0000256" key="2">
    <source>
        <dbReference type="ARBA" id="ARBA00008821"/>
    </source>
</evidence>
<keyword evidence="4 7" id="KW-0812">Transmembrane</keyword>
<dbReference type="PANTHER" id="PTHR42810">
    <property type="entry name" value="PURINE PERMEASE C1399.01C-RELATED"/>
    <property type="match status" value="1"/>
</dbReference>
<feature type="transmembrane region" description="Helical" evidence="7">
    <location>
        <begin position="125"/>
        <end position="146"/>
    </location>
</feature>
<dbReference type="Proteomes" id="UP000530928">
    <property type="component" value="Unassembled WGS sequence"/>
</dbReference>
<feature type="transmembrane region" description="Helical" evidence="7">
    <location>
        <begin position="314"/>
        <end position="337"/>
    </location>
</feature>
<dbReference type="InterPro" id="IPR006043">
    <property type="entry name" value="NCS2"/>
</dbReference>
<dbReference type="PANTHER" id="PTHR42810:SF4">
    <property type="entry name" value="URIC ACID TRANSPORTER UACT"/>
    <property type="match status" value="1"/>
</dbReference>
<proteinExistence type="inferred from homology"/>
<feature type="transmembrane region" description="Helical" evidence="7">
    <location>
        <begin position="40"/>
        <end position="56"/>
    </location>
</feature>
<accession>A0A7W0CNY2</accession>
<comment type="subcellular location">
    <subcellularLocation>
        <location evidence="1">Membrane</location>
        <topology evidence="1">Multi-pass membrane protein</topology>
    </subcellularLocation>
</comment>
<feature type="transmembrane region" description="Helical" evidence="7">
    <location>
        <begin position="376"/>
        <end position="394"/>
    </location>
</feature>
<name>A0A7W0CNY2_9ACTN</name>
<feature type="transmembrane region" description="Helical" evidence="7">
    <location>
        <begin position="63"/>
        <end position="81"/>
    </location>
</feature>
<dbReference type="GO" id="GO:0005886">
    <property type="term" value="C:plasma membrane"/>
    <property type="evidence" value="ECO:0007669"/>
    <property type="project" value="TreeGrafter"/>
</dbReference>
<dbReference type="AlphaFoldDB" id="A0A7W0CNY2"/>
<comment type="similarity">
    <text evidence="2">Belongs to the nucleobase:cation symporter-2 (NCS2) (TC 2.A.40) family.</text>
</comment>
<feature type="transmembrane region" description="Helical" evidence="7">
    <location>
        <begin position="343"/>
        <end position="364"/>
    </location>
</feature>
<dbReference type="EMBL" id="JACDUR010000006">
    <property type="protein sequence ID" value="MBA2894600.1"/>
    <property type="molecule type" value="Genomic_DNA"/>
</dbReference>
<keyword evidence="3" id="KW-0813">Transport</keyword>
<feature type="transmembrane region" description="Helical" evidence="7">
    <location>
        <begin position="175"/>
        <end position="191"/>
    </location>
</feature>
<evidence type="ECO:0000256" key="1">
    <source>
        <dbReference type="ARBA" id="ARBA00004141"/>
    </source>
</evidence>
<evidence type="ECO:0000313" key="9">
    <source>
        <dbReference type="Proteomes" id="UP000530928"/>
    </source>
</evidence>
<keyword evidence="9" id="KW-1185">Reference proteome</keyword>
<feature type="transmembrane region" description="Helical" evidence="7">
    <location>
        <begin position="12"/>
        <end position="34"/>
    </location>
</feature>
<keyword evidence="6 7" id="KW-0472">Membrane</keyword>
<evidence type="ECO:0000256" key="4">
    <source>
        <dbReference type="ARBA" id="ARBA00022692"/>
    </source>
</evidence>
<keyword evidence="5 7" id="KW-1133">Transmembrane helix</keyword>
<feature type="transmembrane region" description="Helical" evidence="7">
    <location>
        <begin position="235"/>
        <end position="252"/>
    </location>
</feature>
<evidence type="ECO:0000256" key="7">
    <source>
        <dbReference type="SAM" id="Phobius"/>
    </source>
</evidence>
<evidence type="ECO:0000256" key="3">
    <source>
        <dbReference type="ARBA" id="ARBA00022448"/>
    </source>
</evidence>
<gene>
    <name evidence="8" type="ORF">HNR30_005972</name>
</gene>
<sequence>MKPDERLSWPRMIGFGAQHVVAMFGATFVFPLVMGLDPNVAIMMSGVATILFLLIVKGKVPSYLGTSASFVGGVLAIRALFGGDTAGVDAIVTGAILVAGLVLALAGVAVHVLGVQIIHRIFPPVVTGAVVMLIGFGLAFVVADVYWPQDQWMALVTMLITFVVIVAFKGFIGRIGILIGLILGFVLSWGADRVFGDITAYNAGTGAVDTHPRVNFSGLADAPWFGLPDFHAPDFRFSAVLLVLPAVIALVAENIGHVKAVGEMTGTDVDPYVGRAVAADGVATVVTSAVGGSPTTTYAENIGVMAATKVYSTAAYYIAGVIAIAFGLIPKFGALVAATPGGVLGGVTVILYGMIGLLGAKIWIENRVDFADPVNMVPIGAGIILAIGPVKHMITGEFTLEGIALGTIVVVGGYHLLRWIARRPAEIRESTG</sequence>
<evidence type="ECO:0000313" key="8">
    <source>
        <dbReference type="EMBL" id="MBA2894600.1"/>
    </source>
</evidence>
<reference evidence="8 9" key="1">
    <citation type="submission" date="2020-07" db="EMBL/GenBank/DDBJ databases">
        <title>Genomic Encyclopedia of Type Strains, Phase IV (KMG-IV): sequencing the most valuable type-strain genomes for metagenomic binning, comparative biology and taxonomic classification.</title>
        <authorList>
            <person name="Goeker M."/>
        </authorList>
    </citation>
    <scope>NUCLEOTIDE SEQUENCE [LARGE SCALE GENOMIC DNA]</scope>
    <source>
        <strain evidence="8 9">DSM 45533</strain>
    </source>
</reference>
<protein>
    <submittedName>
        <fullName evidence="8">Uracil-xanthine permease</fullName>
    </submittedName>
</protein>